<name>A0A9W9A9I2_9AGAR</name>
<reference evidence="2" key="1">
    <citation type="submission" date="2022-08" db="EMBL/GenBank/DDBJ databases">
        <authorList>
            <consortium name="DOE Joint Genome Institute"/>
            <person name="Min B."/>
            <person name="Riley R."/>
            <person name="Sierra-Patev S."/>
            <person name="Naranjo-Ortiz M."/>
            <person name="Looney B."/>
            <person name="Konkel Z."/>
            <person name="Slot J.C."/>
            <person name="Sakamoto Y."/>
            <person name="Steenwyk J.L."/>
            <person name="Rokas A."/>
            <person name="Carro J."/>
            <person name="Camarero S."/>
            <person name="Ferreira P."/>
            <person name="Molpeceres G."/>
            <person name="Ruiz-Duenas F.J."/>
            <person name="Serrano A."/>
            <person name="Henrissat B."/>
            <person name="Drula E."/>
            <person name="Hughes K.W."/>
            <person name="Mata J.L."/>
            <person name="Ishikawa N.K."/>
            <person name="Vargas-Isla R."/>
            <person name="Ushijima S."/>
            <person name="Smith C.A."/>
            <person name="Ahrendt S."/>
            <person name="Andreopoulos W."/>
            <person name="He G."/>
            <person name="Labutti K."/>
            <person name="Lipzen A."/>
            <person name="Ng V."/>
            <person name="Sandor L."/>
            <person name="Barry K."/>
            <person name="Martinez A.T."/>
            <person name="Xiao Y."/>
            <person name="Gibbons J.G."/>
            <person name="Terashima K."/>
            <person name="Hibbett D.S."/>
            <person name="Grigoriev I.V."/>
        </authorList>
    </citation>
    <scope>NUCLEOTIDE SEQUENCE</scope>
    <source>
        <strain evidence="2">Sp2 HRB7682 ss15</strain>
    </source>
</reference>
<proteinExistence type="predicted"/>
<dbReference type="GO" id="GO:0007131">
    <property type="term" value="P:reciprocal meiotic recombination"/>
    <property type="evidence" value="ECO:0007669"/>
    <property type="project" value="InterPro"/>
</dbReference>
<feature type="compositionally biased region" description="Polar residues" evidence="1">
    <location>
        <begin position="285"/>
        <end position="303"/>
    </location>
</feature>
<comment type="caution">
    <text evidence="2">The sequence shown here is derived from an EMBL/GenBank/DDBJ whole genome shotgun (WGS) entry which is preliminary data.</text>
</comment>
<dbReference type="Proteomes" id="UP001150238">
    <property type="component" value="Unassembled WGS sequence"/>
</dbReference>
<sequence>MSHSTTTTATYTLVKYSRSYPNSAQDANSEWQHYTKPTLKLILDVKKSLTTGELESVFLRIVWSMENSYAQDQSEVSFENFDLLSFSSFSTRQTDRQQGGLPLKAVYRDSVVGIRYVNASNGTFRRFQITFSSANDASQFIDSISSVCPCKANSTAGPPNIPQMMSAPSLVPPVLHHPIAKPPILNNSAYAQTVPISAAFPLSHMHNNNIPLNQTDVFFPVTPSQRLSTYPTMHFPYPGAPYASVSGMPMSSSQMLMDHPNQIPSSSPLLPPPSSQPPFQFGGSQTHSQSAPFTPTSTQSEHPYYSQSASVNQQAAFSQTLGNEIIKPVKSKSKVESSEKEVQTTDPFVFALREATSLYDMPRHSLEKLVGDVVREDGFVHLVSTLNRFFTTTV</sequence>
<protein>
    <recommendedName>
        <fullName evidence="4">Proteophosphoglycan 5</fullName>
    </recommendedName>
</protein>
<reference evidence="2" key="2">
    <citation type="journal article" date="2023" name="Proc. Natl. Acad. Sci. U.S.A.">
        <title>A global phylogenomic analysis of the shiitake genus Lentinula.</title>
        <authorList>
            <person name="Sierra-Patev S."/>
            <person name="Min B."/>
            <person name="Naranjo-Ortiz M."/>
            <person name="Looney B."/>
            <person name="Konkel Z."/>
            <person name="Slot J.C."/>
            <person name="Sakamoto Y."/>
            <person name="Steenwyk J.L."/>
            <person name="Rokas A."/>
            <person name="Carro J."/>
            <person name="Camarero S."/>
            <person name="Ferreira P."/>
            <person name="Molpeceres G."/>
            <person name="Ruiz-Duenas F.J."/>
            <person name="Serrano A."/>
            <person name="Henrissat B."/>
            <person name="Drula E."/>
            <person name="Hughes K.W."/>
            <person name="Mata J.L."/>
            <person name="Ishikawa N.K."/>
            <person name="Vargas-Isla R."/>
            <person name="Ushijima S."/>
            <person name="Smith C.A."/>
            <person name="Donoghue J."/>
            <person name="Ahrendt S."/>
            <person name="Andreopoulos W."/>
            <person name="He G."/>
            <person name="LaButti K."/>
            <person name="Lipzen A."/>
            <person name="Ng V."/>
            <person name="Riley R."/>
            <person name="Sandor L."/>
            <person name="Barry K."/>
            <person name="Martinez A.T."/>
            <person name="Xiao Y."/>
            <person name="Gibbons J.G."/>
            <person name="Terashima K."/>
            <person name="Grigoriev I.V."/>
            <person name="Hibbett D."/>
        </authorList>
    </citation>
    <scope>NUCLEOTIDE SEQUENCE</scope>
    <source>
        <strain evidence="2">Sp2 HRB7682 ss15</strain>
    </source>
</reference>
<gene>
    <name evidence="2" type="ORF">C8J55DRAFT_561587</name>
</gene>
<dbReference type="AlphaFoldDB" id="A0A9W9A9I2"/>
<dbReference type="Pfam" id="PF03525">
    <property type="entry name" value="Meiotic_rec114"/>
    <property type="match status" value="1"/>
</dbReference>
<evidence type="ECO:0000313" key="2">
    <source>
        <dbReference type="EMBL" id="KAJ4476931.1"/>
    </source>
</evidence>
<evidence type="ECO:0000313" key="3">
    <source>
        <dbReference type="Proteomes" id="UP001150238"/>
    </source>
</evidence>
<feature type="region of interest" description="Disordered" evidence="1">
    <location>
        <begin position="253"/>
        <end position="303"/>
    </location>
</feature>
<dbReference type="EMBL" id="JANVFS010000019">
    <property type="protein sequence ID" value="KAJ4476931.1"/>
    <property type="molecule type" value="Genomic_DNA"/>
</dbReference>
<organism evidence="2 3">
    <name type="scientific">Lentinula lateritia</name>
    <dbReference type="NCBI Taxonomy" id="40482"/>
    <lineage>
        <taxon>Eukaryota</taxon>
        <taxon>Fungi</taxon>
        <taxon>Dikarya</taxon>
        <taxon>Basidiomycota</taxon>
        <taxon>Agaricomycotina</taxon>
        <taxon>Agaricomycetes</taxon>
        <taxon>Agaricomycetidae</taxon>
        <taxon>Agaricales</taxon>
        <taxon>Marasmiineae</taxon>
        <taxon>Omphalotaceae</taxon>
        <taxon>Lentinula</taxon>
    </lineage>
</organism>
<accession>A0A9W9A9I2</accession>
<evidence type="ECO:0008006" key="4">
    <source>
        <dbReference type="Google" id="ProtNLM"/>
    </source>
</evidence>
<dbReference type="InterPro" id="IPR004354">
    <property type="entry name" value="Meiotic_Rec114"/>
</dbReference>
<evidence type="ECO:0000256" key="1">
    <source>
        <dbReference type="SAM" id="MobiDB-lite"/>
    </source>
</evidence>